<dbReference type="EMBL" id="LT629695">
    <property type="protein sequence ID" value="SDI04008.1"/>
    <property type="molecule type" value="Genomic_DNA"/>
</dbReference>
<dbReference type="PANTHER" id="PTHR38658">
    <property type="entry name" value="OXPP CYCLE PROTEIN OPCA-RELATED"/>
    <property type="match status" value="1"/>
</dbReference>
<keyword evidence="5" id="KW-1185">Reference proteome</keyword>
<feature type="domain" description="Glucose-6-phosphate dehydrogenase assembly protein OpcA N-terminal" evidence="1">
    <location>
        <begin position="51"/>
        <end position="164"/>
    </location>
</feature>
<feature type="domain" description="Glucose-6-phosphate dehydrogenase assembly protein OpcA C-terminal" evidence="2">
    <location>
        <begin position="169"/>
        <end position="304"/>
    </location>
</feature>
<sequence length="325" mass="35054">MIVTLEGTTTSAIQRRLIEIREEGGVLALGRVLTLVIHTHLGEEEDAIAAANEASREHPMRVLVVSRSIDEIAATEEPRLDAEIRVGGDAGASEVVLLQCYGEVGAHLIGVVQGLLLPDAPVVAWWPHRMPEHPASAQLGALAQRRITDSARQEDPRTVLRGLAEGYEPGDTDLAWTRVTNWRAQLAAVLDQPPYEPVIHARVTGALRSPSVHLMAAWLRLRLGVDVDVSSRADGPLGSSGLSSVTLTRASGDATLTRIRPSTGLLQIPGQPDHEVALSHRQLRDQLAEELRRLDPDEMYHQVLEAIRISGTAGTSVPAPEGGSR</sequence>
<gene>
    <name evidence="3" type="ORF">SAMN04489720_0004</name>
    <name evidence="4" type="ORF">SAMN04489720_3291</name>
</gene>
<evidence type="ECO:0000259" key="2">
    <source>
        <dbReference type="Pfam" id="PF20171"/>
    </source>
</evidence>
<evidence type="ECO:0000259" key="1">
    <source>
        <dbReference type="Pfam" id="PF10128"/>
    </source>
</evidence>
<evidence type="ECO:0000313" key="3">
    <source>
        <dbReference type="EMBL" id="SDH09184.1"/>
    </source>
</evidence>
<dbReference type="InterPro" id="IPR046801">
    <property type="entry name" value="OpcA_G6PD_N"/>
</dbReference>
<dbReference type="InterPro" id="IPR046802">
    <property type="entry name" value="OpcA_G6PD_C"/>
</dbReference>
<dbReference type="EMBL" id="LT629695">
    <property type="protein sequence ID" value="SDH09184.1"/>
    <property type="molecule type" value="Genomic_DNA"/>
</dbReference>
<dbReference type="Pfam" id="PF10128">
    <property type="entry name" value="OpcA_G6PD_assem"/>
    <property type="match status" value="1"/>
</dbReference>
<name>A0A1G7ZKH4_9MICO</name>
<dbReference type="AlphaFoldDB" id="A0A1G7ZKH4"/>
<protein>
    <submittedName>
        <fullName evidence="3">Glucose-6-phosphate dehydrogenase assembly protein OpcA</fullName>
    </submittedName>
</protein>
<evidence type="ECO:0000313" key="5">
    <source>
        <dbReference type="Proteomes" id="UP000198822"/>
    </source>
</evidence>
<reference evidence="3" key="2">
    <citation type="submission" date="2016-10" db="EMBL/GenBank/DDBJ databases">
        <authorList>
            <person name="de Groot N.N."/>
        </authorList>
    </citation>
    <scope>NUCLEOTIDE SEQUENCE [LARGE SCALE GENOMIC DNA]</scope>
    <source>
        <strain evidence="3">DSM 22002</strain>
    </source>
</reference>
<dbReference type="OrthoDB" id="128564at2"/>
<evidence type="ECO:0000313" key="4">
    <source>
        <dbReference type="EMBL" id="SDI04008.1"/>
    </source>
</evidence>
<reference evidence="5" key="1">
    <citation type="submission" date="2016-10" db="EMBL/GenBank/DDBJ databases">
        <authorList>
            <person name="Varghese N."/>
            <person name="Submissions S."/>
        </authorList>
    </citation>
    <scope>NUCLEOTIDE SEQUENCE [LARGE SCALE GENOMIC DNA]</scope>
    <source>
        <strain evidence="5">DSM 22002</strain>
    </source>
</reference>
<proteinExistence type="predicted"/>
<dbReference type="RefSeq" id="WP_092501421.1">
    <property type="nucleotide sequence ID" value="NZ_LT629695.1"/>
</dbReference>
<organism evidence="3 5">
    <name type="scientific">Agrococcus jejuensis</name>
    <dbReference type="NCBI Taxonomy" id="399736"/>
    <lineage>
        <taxon>Bacteria</taxon>
        <taxon>Bacillati</taxon>
        <taxon>Actinomycetota</taxon>
        <taxon>Actinomycetes</taxon>
        <taxon>Micrococcales</taxon>
        <taxon>Microbacteriaceae</taxon>
        <taxon>Agrococcus</taxon>
    </lineage>
</organism>
<dbReference type="Proteomes" id="UP000198822">
    <property type="component" value="Chromosome I"/>
</dbReference>
<accession>A0A1G7ZKH4</accession>
<dbReference type="Pfam" id="PF20171">
    <property type="entry name" value="OpcA_G6PD_C"/>
    <property type="match status" value="1"/>
</dbReference>
<dbReference type="PANTHER" id="PTHR38658:SF1">
    <property type="entry name" value="OXPP CYCLE PROTEIN OPCA-RELATED"/>
    <property type="match status" value="1"/>
</dbReference>
<dbReference type="InterPro" id="IPR004555">
    <property type="entry name" value="G6PDH_assembly_OpcA"/>
</dbReference>
<dbReference type="STRING" id="399736.SAMN04489720_0004"/>